<dbReference type="RefSeq" id="WP_118400043.1">
    <property type="nucleotide sequence ID" value="NZ_CABJGD010000005.1"/>
</dbReference>
<sequence length="258" mass="28347">MNRIIVVTGGAAGIGRCTVEYFASKGDRIYFIDNNQEATLALTERMHRKGLNVTGYTGDIAEKQVLEDFARRVLDEQPQGIHCLINNACLMHGGILEGCDYEDFLYIQRVGVAAPYMLAKLFKDHFCGLGSIVNISSTRAFQSQPNTESYTAAKGGITALTHALAVSLQGVARVNSIAPGWIDTGAYHDENNYVPAYTEGDIAQHPSLRVGEPADIVRTIDFLCDERNTFINGENITVDGGMSKLMVYHNDCGWTYRP</sequence>
<evidence type="ECO:0000313" key="3">
    <source>
        <dbReference type="EMBL" id="RHA77731.1"/>
    </source>
</evidence>
<dbReference type="PRINTS" id="PR00080">
    <property type="entry name" value="SDRFAMILY"/>
</dbReference>
<dbReference type="InterPro" id="IPR002347">
    <property type="entry name" value="SDR_fam"/>
</dbReference>
<organism evidence="3 4">
    <name type="scientific">Phocaeicola coprophilus</name>
    <dbReference type="NCBI Taxonomy" id="387090"/>
    <lineage>
        <taxon>Bacteria</taxon>
        <taxon>Pseudomonadati</taxon>
        <taxon>Bacteroidota</taxon>
        <taxon>Bacteroidia</taxon>
        <taxon>Bacteroidales</taxon>
        <taxon>Bacteroidaceae</taxon>
        <taxon>Phocaeicola</taxon>
    </lineage>
</organism>
<name>A0A413T323_9BACT</name>
<dbReference type="PANTHER" id="PTHR24321:SF8">
    <property type="entry name" value="ESTRADIOL 17-BETA-DEHYDROGENASE 8-RELATED"/>
    <property type="match status" value="1"/>
</dbReference>
<accession>A0A413T323</accession>
<evidence type="ECO:0000256" key="1">
    <source>
        <dbReference type="ARBA" id="ARBA00006484"/>
    </source>
</evidence>
<comment type="similarity">
    <text evidence="1">Belongs to the short-chain dehydrogenases/reductases (SDR) family.</text>
</comment>
<dbReference type="Pfam" id="PF13561">
    <property type="entry name" value="adh_short_C2"/>
    <property type="match status" value="1"/>
</dbReference>
<keyword evidence="2" id="KW-0560">Oxidoreductase</keyword>
<dbReference type="PRINTS" id="PR00081">
    <property type="entry name" value="GDHRDH"/>
</dbReference>
<protein>
    <submittedName>
        <fullName evidence="3">SDR family NAD(P)-dependent oxidoreductase</fullName>
    </submittedName>
</protein>
<dbReference type="PANTHER" id="PTHR24321">
    <property type="entry name" value="DEHYDROGENASES, SHORT CHAIN"/>
    <property type="match status" value="1"/>
</dbReference>
<evidence type="ECO:0000313" key="4">
    <source>
        <dbReference type="Proteomes" id="UP000283855"/>
    </source>
</evidence>
<evidence type="ECO:0000256" key="2">
    <source>
        <dbReference type="ARBA" id="ARBA00023002"/>
    </source>
</evidence>
<comment type="caution">
    <text evidence="3">The sequence shown here is derived from an EMBL/GenBank/DDBJ whole genome shotgun (WGS) entry which is preliminary data.</text>
</comment>
<dbReference type="Proteomes" id="UP000283855">
    <property type="component" value="Unassembled WGS sequence"/>
</dbReference>
<reference evidence="3 4" key="1">
    <citation type="submission" date="2018-08" db="EMBL/GenBank/DDBJ databases">
        <title>A genome reference for cultivated species of the human gut microbiota.</title>
        <authorList>
            <person name="Zou Y."/>
            <person name="Xue W."/>
            <person name="Luo G."/>
        </authorList>
    </citation>
    <scope>NUCLEOTIDE SEQUENCE [LARGE SCALE GENOMIC DNA]</scope>
    <source>
        <strain evidence="3 4">AM42-38</strain>
    </source>
</reference>
<dbReference type="InterPro" id="IPR036291">
    <property type="entry name" value="NAD(P)-bd_dom_sf"/>
</dbReference>
<gene>
    <name evidence="3" type="ORF">DW921_03670</name>
</gene>
<dbReference type="Gene3D" id="3.40.50.720">
    <property type="entry name" value="NAD(P)-binding Rossmann-like Domain"/>
    <property type="match status" value="1"/>
</dbReference>
<proteinExistence type="inferred from homology"/>
<dbReference type="SUPFAM" id="SSF51735">
    <property type="entry name" value="NAD(P)-binding Rossmann-fold domains"/>
    <property type="match status" value="1"/>
</dbReference>
<dbReference type="GO" id="GO:0016491">
    <property type="term" value="F:oxidoreductase activity"/>
    <property type="evidence" value="ECO:0007669"/>
    <property type="project" value="UniProtKB-KW"/>
</dbReference>
<dbReference type="PROSITE" id="PS00061">
    <property type="entry name" value="ADH_SHORT"/>
    <property type="match status" value="1"/>
</dbReference>
<dbReference type="EMBL" id="QSFT01000005">
    <property type="protein sequence ID" value="RHA77731.1"/>
    <property type="molecule type" value="Genomic_DNA"/>
</dbReference>
<dbReference type="InterPro" id="IPR020904">
    <property type="entry name" value="Sc_DH/Rdtase_CS"/>
</dbReference>
<dbReference type="AlphaFoldDB" id="A0A413T323"/>